<dbReference type="PROSITE" id="PS00486">
    <property type="entry name" value="DNA_MISMATCH_REPAIR_2"/>
    <property type="match status" value="1"/>
</dbReference>
<keyword evidence="1" id="KW-0547">Nucleotide-binding</keyword>
<dbReference type="Pfam" id="PF00488">
    <property type="entry name" value="MutS_V"/>
    <property type="match status" value="1"/>
</dbReference>
<accession>A0A061SNZ3</accession>
<keyword evidence="2" id="KW-0067">ATP-binding</keyword>
<dbReference type="SUPFAM" id="SSF52540">
    <property type="entry name" value="P-loop containing nucleoside triphosphate hydrolases"/>
    <property type="match status" value="1"/>
</dbReference>
<dbReference type="Gene3D" id="1.10.1420.10">
    <property type="match status" value="2"/>
</dbReference>
<reference evidence="5" key="1">
    <citation type="submission" date="2014-05" db="EMBL/GenBank/DDBJ databases">
        <title>The transcriptome of the halophilic microalga Tetraselmis sp. GSL018 isolated from the Great Salt Lake, Utah.</title>
        <authorList>
            <person name="Jinkerson R.E."/>
            <person name="D'Adamo S."/>
            <person name="Posewitz M.C."/>
        </authorList>
    </citation>
    <scope>NUCLEOTIDE SEQUENCE</scope>
    <source>
        <strain evidence="5">GSL018</strain>
    </source>
</reference>
<dbReference type="SMART" id="SM00533">
    <property type="entry name" value="MUTSd"/>
    <property type="match status" value="1"/>
</dbReference>
<evidence type="ECO:0000256" key="1">
    <source>
        <dbReference type="ARBA" id="ARBA00022741"/>
    </source>
</evidence>
<dbReference type="GO" id="GO:0005634">
    <property type="term" value="C:nucleus"/>
    <property type="evidence" value="ECO:0007669"/>
    <property type="project" value="TreeGrafter"/>
</dbReference>
<gene>
    <name evidence="5" type="primary">MSH6</name>
    <name evidence="5" type="ORF">TSPGSL018_669</name>
</gene>
<name>A0A061SNZ3_9CHLO</name>
<sequence length="547" mass="58369">ARRHMGGTADLERGVARLQAAASAGSGRDGDRVVLYEDQGRRRVASMVAVLKGLKGLRNAVACFDGVRGSLRSRLLCDLVTPGRGFPDMAEALDELEQATDWEAAAESGKAVPSHKGVDTAYDEAEERCARAAEALQVYLERARAEVGPAVKFASANKDSHLLEVPEEKAARVPIAWELRGQRKGFRRYMSPELAELVAEHDDAQQEMERAATGILTGLARRFSDRAELWSTAVSAASQLDALASLAQAAVMSHIPTCRPKFVRSAKPFFDARSLHHPAGIAGRQGCFVPNDVSLGGCSKAPFLLLTGPNMGGKSTLLRQVSLAAVMAQVGAWVPAESLTLSPIDAVYVRMGARDHILAGQSTFMVELSETSAMLRNATPRSLVLLDELGRGTSTSDGAAIAAAVLSHVVRNTGCLGMFATHYHRLSEDHKDDPSVLVCHMGARITPGRSKSEPDEVCFLYKLTPGACPKSYGHNVARLAGLPASVVANASAKARAMEEAVCNRMPNHLGESDSSLEIVAEAIVTAVSAGLPEKVREVWKKLSHGLV</sequence>
<dbReference type="PANTHER" id="PTHR11361:SF150">
    <property type="entry name" value="DNA MISMATCH REPAIR PROTEIN MSH6"/>
    <property type="match status" value="1"/>
</dbReference>
<evidence type="ECO:0000313" key="5">
    <source>
        <dbReference type="EMBL" id="JAC84570.1"/>
    </source>
</evidence>
<dbReference type="Gene3D" id="3.40.50.300">
    <property type="entry name" value="P-loop containing nucleotide triphosphate hydrolases"/>
    <property type="match status" value="1"/>
</dbReference>
<organism evidence="5">
    <name type="scientific">Tetraselmis sp. GSL018</name>
    <dbReference type="NCBI Taxonomy" id="582737"/>
    <lineage>
        <taxon>Eukaryota</taxon>
        <taxon>Viridiplantae</taxon>
        <taxon>Chlorophyta</taxon>
        <taxon>core chlorophytes</taxon>
        <taxon>Chlorodendrophyceae</taxon>
        <taxon>Chlorodendrales</taxon>
        <taxon>Chlorodendraceae</taxon>
        <taxon>Tetraselmis</taxon>
    </lineage>
</organism>
<feature type="non-terminal residue" evidence="5">
    <location>
        <position position="1"/>
    </location>
</feature>
<evidence type="ECO:0000256" key="2">
    <source>
        <dbReference type="ARBA" id="ARBA00022840"/>
    </source>
</evidence>
<protein>
    <submittedName>
        <fullName evidence="5">DNA mismatch repair protein MSH6</fullName>
    </submittedName>
</protein>
<dbReference type="Pfam" id="PF05190">
    <property type="entry name" value="MutS_IV"/>
    <property type="match status" value="1"/>
</dbReference>
<dbReference type="EMBL" id="GBEZ01000308">
    <property type="protein sequence ID" value="JAC84570.1"/>
    <property type="molecule type" value="Transcribed_RNA"/>
</dbReference>
<dbReference type="SUPFAM" id="SSF48334">
    <property type="entry name" value="DNA repair protein MutS, domain III"/>
    <property type="match status" value="1"/>
</dbReference>
<dbReference type="GO" id="GO:0005524">
    <property type="term" value="F:ATP binding"/>
    <property type="evidence" value="ECO:0007669"/>
    <property type="project" value="UniProtKB-KW"/>
</dbReference>
<proteinExistence type="predicted"/>
<feature type="domain" description="DNA mismatch repair proteins mutS family" evidence="4">
    <location>
        <begin position="382"/>
        <end position="398"/>
    </location>
</feature>
<dbReference type="GO" id="GO:0006298">
    <property type="term" value="P:mismatch repair"/>
    <property type="evidence" value="ECO:0007669"/>
    <property type="project" value="InterPro"/>
</dbReference>
<evidence type="ECO:0000256" key="3">
    <source>
        <dbReference type="ARBA" id="ARBA00023125"/>
    </source>
</evidence>
<dbReference type="InterPro" id="IPR036187">
    <property type="entry name" value="DNA_mismatch_repair_MutS_sf"/>
</dbReference>
<dbReference type="AlphaFoldDB" id="A0A061SNZ3"/>
<evidence type="ECO:0000259" key="4">
    <source>
        <dbReference type="PROSITE" id="PS00486"/>
    </source>
</evidence>
<dbReference type="InterPro" id="IPR007861">
    <property type="entry name" value="DNA_mismatch_repair_MutS_clamp"/>
</dbReference>
<dbReference type="FunFam" id="1.10.1420.10:FF:000005">
    <property type="entry name" value="DNA mismatch repair protein"/>
    <property type="match status" value="1"/>
</dbReference>
<dbReference type="InterPro" id="IPR027417">
    <property type="entry name" value="P-loop_NTPase"/>
</dbReference>
<dbReference type="PANTHER" id="PTHR11361">
    <property type="entry name" value="DNA MISMATCH REPAIR PROTEIN MUTS FAMILY MEMBER"/>
    <property type="match status" value="1"/>
</dbReference>
<dbReference type="GO" id="GO:0030983">
    <property type="term" value="F:mismatched DNA binding"/>
    <property type="evidence" value="ECO:0007669"/>
    <property type="project" value="InterPro"/>
</dbReference>
<dbReference type="InterPro" id="IPR045076">
    <property type="entry name" value="MutS"/>
</dbReference>
<dbReference type="GO" id="GO:0140664">
    <property type="term" value="F:ATP-dependent DNA damage sensor activity"/>
    <property type="evidence" value="ECO:0007669"/>
    <property type="project" value="InterPro"/>
</dbReference>
<dbReference type="SMART" id="SM00534">
    <property type="entry name" value="MUTSac"/>
    <property type="match status" value="1"/>
</dbReference>
<dbReference type="InterPro" id="IPR000432">
    <property type="entry name" value="DNA_mismatch_repair_MutS_C"/>
</dbReference>
<dbReference type="InterPro" id="IPR007696">
    <property type="entry name" value="DNA_mismatch_repair_MutS_core"/>
</dbReference>
<keyword evidence="3" id="KW-0238">DNA-binding</keyword>